<evidence type="ECO:0000256" key="1">
    <source>
        <dbReference type="SAM" id="MobiDB-lite"/>
    </source>
</evidence>
<keyword evidence="2" id="KW-1133">Transmembrane helix</keyword>
<gene>
    <name evidence="4" type="ORF">RBI02_06120</name>
</gene>
<proteinExistence type="predicted"/>
<comment type="caution">
    <text evidence="4">The sequence shown here is derived from an EMBL/GenBank/DDBJ whole genome shotgun (WGS) entry which is preliminary data.</text>
</comment>
<sequence length="839" mass="90129">MGWQNKIKVVGLILMLLASVTPGFLLPAKAQSVYAAYLIDPNDGMLVVNGAYTVVLSVVENGAPVADGANVTLAWDSNNSDVLAWTTTVNGFATFDNLKPTKTGILYVFVNGENTGLTLKVLSQDAINVAITPAEIYQGQVTPVVINVTVNGTPFSGAGVSITSKTLKYIDENGELKPYYYTATTGENGIATINLWTPTLDTLEVTVNVRGFEVKKSITVLPAPAEQQVQIYGWVRKFIQYYNANGEPYFEGTLERVPNAEIFVKIVAENPVENGTVLTPITEKYIYVGNSSADSGFPGEYTFNLAVAGDGQTKYHVYIVAYKPGAESTTVVQDGTYVKIAEKQKYAVPSENIESYYGYLPGHVEIVPGTTSVQANAPAILTTVREINVTLPYVKVDKVSYISPCDGQLVQQNAAHDLNSTPMLPAANGKWFDIEVTITDDQGNPYNFAKAEEEGIQFESEYVVATIDDPNLGILDVGSMNGSTVMAPIDPDTGVAKIKVWSTVPAGEVAKHINIGIANVSSVFNVKVNFASEVEPEPTAKVPEYWHINAPSDAVVYIYNYTGKTTEEIPLTDTIKINPGQRLQKIEYSLSNYTLLKFVGVGYVSSDVTDHSGEQLAGATVILQLWDNTTGKWVEAKDICGRPLEVTSADDGHYAFDDVPTTESELFRVYATKDGAEGYSWNFSIPIGTTATADVKVVGKMPAKFELSSLSVDTTSGEAPLSVTVSAVVKNTGEMSGKYRVELKVNGNTVQWTDVELSGGQSQKVEFQYTFVKPGTYSVAVGDLSLGQVTVTKPTTTTTTTTSQPTTTTTTTTSGGGGICGPAAIIGLAVVPLLLKRRK</sequence>
<name>A0AAE4NWR2_9EURY</name>
<dbReference type="Gene3D" id="2.60.40.10">
    <property type="entry name" value="Immunoglobulins"/>
    <property type="match status" value="1"/>
</dbReference>
<feature type="transmembrane region" description="Helical" evidence="2">
    <location>
        <begin position="815"/>
        <end position="835"/>
    </location>
</feature>
<feature type="compositionally biased region" description="Low complexity" evidence="1">
    <location>
        <begin position="795"/>
        <end position="813"/>
    </location>
</feature>
<accession>A0AAE4NWR2</accession>
<evidence type="ECO:0000313" key="5">
    <source>
        <dbReference type="Proteomes" id="UP001245683"/>
    </source>
</evidence>
<dbReference type="Pfam" id="PF07705">
    <property type="entry name" value="CARDB"/>
    <property type="match status" value="1"/>
</dbReference>
<dbReference type="InterPro" id="IPR011635">
    <property type="entry name" value="CARDB"/>
</dbReference>
<organism evidence="4 5">
    <name type="scientific">Thermococcus waiotapuensis</name>
    <dbReference type="NCBI Taxonomy" id="90909"/>
    <lineage>
        <taxon>Archaea</taxon>
        <taxon>Methanobacteriati</taxon>
        <taxon>Methanobacteriota</taxon>
        <taxon>Thermococci</taxon>
        <taxon>Thermococcales</taxon>
        <taxon>Thermococcaceae</taxon>
        <taxon>Thermococcus</taxon>
    </lineage>
</organism>
<keyword evidence="5" id="KW-1185">Reference proteome</keyword>
<protein>
    <submittedName>
        <fullName evidence="4">CGP-CTERM sorting domain-containing protein</fullName>
    </submittedName>
</protein>
<dbReference type="EMBL" id="JAVDZE010000002">
    <property type="protein sequence ID" value="MDV3104117.1"/>
    <property type="molecule type" value="Genomic_DNA"/>
</dbReference>
<dbReference type="InterPro" id="IPR027552">
    <property type="entry name" value="CGP_CTERM"/>
</dbReference>
<evidence type="ECO:0000313" key="4">
    <source>
        <dbReference type="EMBL" id="MDV3104117.1"/>
    </source>
</evidence>
<dbReference type="InterPro" id="IPR013783">
    <property type="entry name" value="Ig-like_fold"/>
</dbReference>
<reference evidence="4 5" key="1">
    <citation type="submission" date="2023-08" db="EMBL/GenBank/DDBJ databases">
        <title>Draft genome sequence of Thermococcus waiotapuensis WT1T, a thermophilic sulphur-dependent archaeon from order Thermococcales.</title>
        <authorList>
            <person name="Manners S.H."/>
            <person name="Carere C.R."/>
            <person name="Dhami M.K."/>
            <person name="Dobson R.C.J."/>
            <person name="Stott M.B."/>
        </authorList>
    </citation>
    <scope>NUCLEOTIDE SEQUENCE [LARGE SCALE GENOMIC DNA]</scope>
    <source>
        <strain evidence="4 5">WT1</strain>
    </source>
</reference>
<dbReference type="RefSeq" id="WP_315341862.1">
    <property type="nucleotide sequence ID" value="NZ_JAVDZE010000002.1"/>
</dbReference>
<feature type="region of interest" description="Disordered" evidence="1">
    <location>
        <begin position="795"/>
        <end position="815"/>
    </location>
</feature>
<keyword evidence="2" id="KW-0472">Membrane</keyword>
<dbReference type="NCBIfam" id="TIGR04288">
    <property type="entry name" value="CGP_CTERM"/>
    <property type="match status" value="1"/>
</dbReference>
<feature type="domain" description="CARDB" evidence="3">
    <location>
        <begin position="711"/>
        <end position="781"/>
    </location>
</feature>
<evidence type="ECO:0000256" key="2">
    <source>
        <dbReference type="SAM" id="Phobius"/>
    </source>
</evidence>
<evidence type="ECO:0000259" key="3">
    <source>
        <dbReference type="Pfam" id="PF07705"/>
    </source>
</evidence>
<keyword evidence="2" id="KW-0812">Transmembrane</keyword>
<dbReference type="AlphaFoldDB" id="A0AAE4NWR2"/>
<dbReference type="Proteomes" id="UP001245683">
    <property type="component" value="Unassembled WGS sequence"/>
</dbReference>